<organism evidence="2 3">
    <name type="scientific">Lojkania enalia</name>
    <dbReference type="NCBI Taxonomy" id="147567"/>
    <lineage>
        <taxon>Eukaryota</taxon>
        <taxon>Fungi</taxon>
        <taxon>Dikarya</taxon>
        <taxon>Ascomycota</taxon>
        <taxon>Pezizomycotina</taxon>
        <taxon>Dothideomycetes</taxon>
        <taxon>Pleosporomycetidae</taxon>
        <taxon>Pleosporales</taxon>
        <taxon>Pleosporales incertae sedis</taxon>
        <taxon>Lojkania</taxon>
    </lineage>
</organism>
<reference evidence="3" key="1">
    <citation type="journal article" date="2020" name="Stud. Mycol.">
        <title>101 Dothideomycetes genomes: A test case for predicting lifestyles and emergence of pathogens.</title>
        <authorList>
            <person name="Haridas S."/>
            <person name="Albert R."/>
            <person name="Binder M."/>
            <person name="Bloem J."/>
            <person name="LaButti K."/>
            <person name="Salamov A."/>
            <person name="Andreopoulos B."/>
            <person name="Baker S."/>
            <person name="Barry K."/>
            <person name="Bills G."/>
            <person name="Bluhm B."/>
            <person name="Cannon C."/>
            <person name="Castanera R."/>
            <person name="Culley D."/>
            <person name="Daum C."/>
            <person name="Ezra D."/>
            <person name="Gonzalez J."/>
            <person name="Henrissat B."/>
            <person name="Kuo A."/>
            <person name="Liang C."/>
            <person name="Lipzen A."/>
            <person name="Lutzoni F."/>
            <person name="Magnuson J."/>
            <person name="Mondo S."/>
            <person name="Nolan M."/>
            <person name="Ohm R."/>
            <person name="Pangilinan J."/>
            <person name="Park H.-J."/>
            <person name="Ramirez L."/>
            <person name="Alfaro M."/>
            <person name="Sun H."/>
            <person name="Tritt A."/>
            <person name="Yoshinaga Y."/>
            <person name="Zwiers L.-H."/>
            <person name="Turgeon B."/>
            <person name="Goodwin S."/>
            <person name="Spatafora J."/>
            <person name="Crous P."/>
            <person name="Grigoriev I."/>
        </authorList>
    </citation>
    <scope>NUCLEOTIDE SEQUENCE [LARGE SCALE GENOMIC DNA]</scope>
    <source>
        <strain evidence="3">CBS 304.66</strain>
    </source>
</reference>
<name>A0A9P4TQT2_9PLEO</name>
<evidence type="ECO:0000313" key="3">
    <source>
        <dbReference type="Proteomes" id="UP000800093"/>
    </source>
</evidence>
<protein>
    <submittedName>
        <fullName evidence="2">Uncharacterized protein</fullName>
    </submittedName>
</protein>
<dbReference type="AlphaFoldDB" id="A0A9P4TQT2"/>
<keyword evidence="3" id="KW-1185">Reference proteome</keyword>
<evidence type="ECO:0000313" key="2">
    <source>
        <dbReference type="EMBL" id="KAF2269754.1"/>
    </source>
</evidence>
<dbReference type="Proteomes" id="UP000800093">
    <property type="component" value="Unassembled WGS sequence"/>
</dbReference>
<evidence type="ECO:0000256" key="1">
    <source>
        <dbReference type="SAM" id="MobiDB-lite"/>
    </source>
</evidence>
<feature type="compositionally biased region" description="Basic and acidic residues" evidence="1">
    <location>
        <begin position="43"/>
        <end position="60"/>
    </location>
</feature>
<dbReference type="EMBL" id="ML986581">
    <property type="protein sequence ID" value="KAF2269754.1"/>
    <property type="molecule type" value="Genomic_DNA"/>
</dbReference>
<sequence length="71" mass="7720">MDKMDKNTGVPHTKVGKIAGVLKKPFRQGSASSSDHGAPEIGDPARESDHSIEDARRFSVTEEEIRDAKLS</sequence>
<proteinExistence type="predicted"/>
<gene>
    <name evidence="2" type="ORF">CC78DRAFT_528928</name>
</gene>
<feature type="region of interest" description="Disordered" evidence="1">
    <location>
        <begin position="1"/>
        <end position="71"/>
    </location>
</feature>
<accession>A0A9P4TQT2</accession>
<comment type="caution">
    <text evidence="2">The sequence shown here is derived from an EMBL/GenBank/DDBJ whole genome shotgun (WGS) entry which is preliminary data.</text>
</comment>